<evidence type="ECO:0000313" key="3">
    <source>
        <dbReference type="Proteomes" id="UP000287651"/>
    </source>
</evidence>
<dbReference type="AlphaFoldDB" id="A0A426ZTH0"/>
<comment type="caution">
    <text evidence="2">The sequence shown here is derived from an EMBL/GenBank/DDBJ whole genome shotgun (WGS) entry which is preliminary data.</text>
</comment>
<proteinExistence type="predicted"/>
<dbReference type="Proteomes" id="UP000287651">
    <property type="component" value="Unassembled WGS sequence"/>
</dbReference>
<evidence type="ECO:0000313" key="2">
    <source>
        <dbReference type="EMBL" id="RRT67342.1"/>
    </source>
</evidence>
<dbReference type="EMBL" id="AMZH03005078">
    <property type="protein sequence ID" value="RRT67342.1"/>
    <property type="molecule type" value="Genomic_DNA"/>
</dbReference>
<evidence type="ECO:0000256" key="1">
    <source>
        <dbReference type="SAM" id="MobiDB-lite"/>
    </source>
</evidence>
<accession>A0A426ZTH0</accession>
<gene>
    <name evidence="2" type="ORF">B296_00012389</name>
</gene>
<reference evidence="2 3" key="1">
    <citation type="journal article" date="2014" name="Agronomy (Basel)">
        <title>A Draft Genome Sequence for Ensete ventricosum, the Drought-Tolerant Tree Against Hunger.</title>
        <authorList>
            <person name="Harrison J."/>
            <person name="Moore K.A."/>
            <person name="Paszkiewicz K."/>
            <person name="Jones T."/>
            <person name="Grant M."/>
            <person name="Ambacheew D."/>
            <person name="Muzemil S."/>
            <person name="Studholme D.J."/>
        </authorList>
    </citation>
    <scope>NUCLEOTIDE SEQUENCE [LARGE SCALE GENOMIC DNA]</scope>
</reference>
<feature type="region of interest" description="Disordered" evidence="1">
    <location>
        <begin position="64"/>
        <end position="93"/>
    </location>
</feature>
<name>A0A426ZTH0_ENSVE</name>
<organism evidence="2 3">
    <name type="scientific">Ensete ventricosum</name>
    <name type="common">Abyssinian banana</name>
    <name type="synonym">Musa ensete</name>
    <dbReference type="NCBI Taxonomy" id="4639"/>
    <lineage>
        <taxon>Eukaryota</taxon>
        <taxon>Viridiplantae</taxon>
        <taxon>Streptophyta</taxon>
        <taxon>Embryophyta</taxon>
        <taxon>Tracheophyta</taxon>
        <taxon>Spermatophyta</taxon>
        <taxon>Magnoliopsida</taxon>
        <taxon>Liliopsida</taxon>
        <taxon>Zingiberales</taxon>
        <taxon>Musaceae</taxon>
        <taxon>Ensete</taxon>
    </lineage>
</organism>
<sequence>MFVTLGNYKYHATLLLPRLHQLHRAIDGPPRQGSDSFPQAATGGPACWHRLEVPVVNQTYSMSDDGSQRHYCHRDEQKQAKTKKQTPKGTGLQTRRATTMAVKEGIGSSPDRCHILTRNSAILGCRAPFAMDDTLWISRGTLIDYDMQTTSIVDEEAVGSRV</sequence>
<protein>
    <submittedName>
        <fullName evidence="2">Uncharacterized protein</fullName>
    </submittedName>
</protein>